<feature type="non-terminal residue" evidence="2">
    <location>
        <position position="180"/>
    </location>
</feature>
<keyword evidence="3" id="KW-1185">Reference proteome</keyword>
<feature type="compositionally biased region" description="Basic and acidic residues" evidence="1">
    <location>
        <begin position="45"/>
        <end position="55"/>
    </location>
</feature>
<dbReference type="Proteomes" id="UP000271974">
    <property type="component" value="Unassembled WGS sequence"/>
</dbReference>
<evidence type="ECO:0000313" key="2">
    <source>
        <dbReference type="EMBL" id="RUS78206.1"/>
    </source>
</evidence>
<protein>
    <submittedName>
        <fullName evidence="2">Uncharacterized protein</fullName>
    </submittedName>
</protein>
<dbReference type="EMBL" id="RQTK01000525">
    <property type="protein sequence ID" value="RUS78206.1"/>
    <property type="molecule type" value="Genomic_DNA"/>
</dbReference>
<feature type="region of interest" description="Disordered" evidence="1">
    <location>
        <begin position="1"/>
        <end position="180"/>
    </location>
</feature>
<sequence>DAPAPGGADWKHPGHHRPSGQPVRRHDSGQPQQADRPSLGHSAARFHDDFQERGTTRISASSDTTTAATSAAAATTTTASTAGSSTADCVCKPGPSTWTECPTNSCQVHPALPPGAGCGAGRTQGPPDGAAWGRSGHGWDSHSAAGGHSAARGFGQSGATPGGPPGPSGLARTGGQDTDT</sequence>
<reference evidence="2 3" key="1">
    <citation type="submission" date="2019-01" db="EMBL/GenBank/DDBJ databases">
        <title>A draft genome assembly of the solar-powered sea slug Elysia chlorotica.</title>
        <authorList>
            <person name="Cai H."/>
            <person name="Li Q."/>
            <person name="Fang X."/>
            <person name="Li J."/>
            <person name="Curtis N.E."/>
            <person name="Altenburger A."/>
            <person name="Shibata T."/>
            <person name="Feng M."/>
            <person name="Maeda T."/>
            <person name="Schwartz J.A."/>
            <person name="Shigenobu S."/>
            <person name="Lundholm N."/>
            <person name="Nishiyama T."/>
            <person name="Yang H."/>
            <person name="Hasebe M."/>
            <person name="Li S."/>
            <person name="Pierce S.K."/>
            <person name="Wang J."/>
        </authorList>
    </citation>
    <scope>NUCLEOTIDE SEQUENCE [LARGE SCALE GENOMIC DNA]</scope>
    <source>
        <strain evidence="2">EC2010</strain>
        <tissue evidence="2">Whole organism of an adult</tissue>
    </source>
</reference>
<dbReference type="AlphaFoldDB" id="A0A433T9H6"/>
<evidence type="ECO:0000313" key="3">
    <source>
        <dbReference type="Proteomes" id="UP000271974"/>
    </source>
</evidence>
<feature type="non-terminal residue" evidence="2">
    <location>
        <position position="1"/>
    </location>
</feature>
<feature type="compositionally biased region" description="Polar residues" evidence="1">
    <location>
        <begin position="96"/>
        <end position="107"/>
    </location>
</feature>
<proteinExistence type="predicted"/>
<comment type="caution">
    <text evidence="2">The sequence shown here is derived from an EMBL/GenBank/DDBJ whole genome shotgun (WGS) entry which is preliminary data.</text>
</comment>
<feature type="compositionally biased region" description="Low complexity" evidence="1">
    <location>
        <begin position="59"/>
        <end position="87"/>
    </location>
</feature>
<name>A0A433T9H6_ELYCH</name>
<organism evidence="2 3">
    <name type="scientific">Elysia chlorotica</name>
    <name type="common">Eastern emerald elysia</name>
    <name type="synonym">Sea slug</name>
    <dbReference type="NCBI Taxonomy" id="188477"/>
    <lineage>
        <taxon>Eukaryota</taxon>
        <taxon>Metazoa</taxon>
        <taxon>Spiralia</taxon>
        <taxon>Lophotrochozoa</taxon>
        <taxon>Mollusca</taxon>
        <taxon>Gastropoda</taxon>
        <taxon>Heterobranchia</taxon>
        <taxon>Euthyneura</taxon>
        <taxon>Panpulmonata</taxon>
        <taxon>Sacoglossa</taxon>
        <taxon>Placobranchoidea</taxon>
        <taxon>Plakobranchidae</taxon>
        <taxon>Elysia</taxon>
    </lineage>
</organism>
<gene>
    <name evidence="2" type="ORF">EGW08_014020</name>
</gene>
<evidence type="ECO:0000256" key="1">
    <source>
        <dbReference type="SAM" id="MobiDB-lite"/>
    </source>
</evidence>
<accession>A0A433T9H6</accession>
<feature type="compositionally biased region" description="Low complexity" evidence="1">
    <location>
        <begin position="141"/>
        <end position="151"/>
    </location>
</feature>